<keyword evidence="8" id="KW-1185">Reference proteome</keyword>
<dbReference type="OrthoDB" id="308043at2759"/>
<dbReference type="PANTHER" id="PTHR46016:SF1">
    <property type="entry name" value="RING-TYPE DOMAIN-CONTAINING PROTEIN"/>
    <property type="match status" value="1"/>
</dbReference>
<evidence type="ECO:0000256" key="3">
    <source>
        <dbReference type="ARBA" id="ARBA00022833"/>
    </source>
</evidence>
<keyword evidence="2 4" id="KW-0863">Zinc-finger</keyword>
<accession>A0A8S1MRA3</accession>
<evidence type="ECO:0000313" key="7">
    <source>
        <dbReference type="EMBL" id="CAD8080931.1"/>
    </source>
</evidence>
<evidence type="ECO:0000256" key="5">
    <source>
        <dbReference type="SAM" id="Coils"/>
    </source>
</evidence>
<keyword evidence="3" id="KW-0862">Zinc</keyword>
<evidence type="ECO:0000259" key="6">
    <source>
        <dbReference type="PROSITE" id="PS51081"/>
    </source>
</evidence>
<evidence type="ECO:0000256" key="4">
    <source>
        <dbReference type="PROSITE-ProRule" id="PRU00455"/>
    </source>
</evidence>
<dbReference type="AlphaFoldDB" id="A0A8S1MRA3"/>
<dbReference type="GO" id="GO:0061630">
    <property type="term" value="F:ubiquitin protein ligase activity"/>
    <property type="evidence" value="ECO:0007669"/>
    <property type="project" value="TreeGrafter"/>
</dbReference>
<proteinExistence type="predicted"/>
<comment type="caution">
    <text evidence="7">The sequence shown here is derived from an EMBL/GenBank/DDBJ whole genome shotgun (WGS) entry which is preliminary data.</text>
</comment>
<protein>
    <recommendedName>
        <fullName evidence="6">SIAH-type domain-containing protein</fullName>
    </recommendedName>
</protein>
<name>A0A8S1MRA3_9CILI</name>
<feature type="domain" description="SIAH-type" evidence="6">
    <location>
        <begin position="77"/>
        <end position="134"/>
    </location>
</feature>
<dbReference type="EMBL" id="CAJJDN010000041">
    <property type="protein sequence ID" value="CAD8080931.1"/>
    <property type="molecule type" value="Genomic_DNA"/>
</dbReference>
<evidence type="ECO:0000256" key="2">
    <source>
        <dbReference type="ARBA" id="ARBA00022771"/>
    </source>
</evidence>
<keyword evidence="5" id="KW-0175">Coiled coil</keyword>
<evidence type="ECO:0000256" key="1">
    <source>
        <dbReference type="ARBA" id="ARBA00022723"/>
    </source>
</evidence>
<evidence type="ECO:0000313" key="8">
    <source>
        <dbReference type="Proteomes" id="UP000692954"/>
    </source>
</evidence>
<organism evidence="7 8">
    <name type="scientific">Paramecium sonneborni</name>
    <dbReference type="NCBI Taxonomy" id="65129"/>
    <lineage>
        <taxon>Eukaryota</taxon>
        <taxon>Sar</taxon>
        <taxon>Alveolata</taxon>
        <taxon>Ciliophora</taxon>
        <taxon>Intramacronucleata</taxon>
        <taxon>Oligohymenophorea</taxon>
        <taxon>Peniculida</taxon>
        <taxon>Parameciidae</taxon>
        <taxon>Paramecium</taxon>
    </lineage>
</organism>
<dbReference type="InterPro" id="IPR051438">
    <property type="entry name" value="RNF_E3_ubiq-protein_ligase"/>
</dbReference>
<dbReference type="GO" id="GO:0006511">
    <property type="term" value="P:ubiquitin-dependent protein catabolic process"/>
    <property type="evidence" value="ECO:0007669"/>
    <property type="project" value="TreeGrafter"/>
</dbReference>
<dbReference type="GO" id="GO:0008270">
    <property type="term" value="F:zinc ion binding"/>
    <property type="evidence" value="ECO:0007669"/>
    <property type="project" value="UniProtKB-KW"/>
</dbReference>
<feature type="coiled-coil region" evidence="5">
    <location>
        <begin position="176"/>
        <end position="203"/>
    </location>
</feature>
<dbReference type="Proteomes" id="UP000692954">
    <property type="component" value="Unassembled WGS sequence"/>
</dbReference>
<dbReference type="PANTHER" id="PTHR46016">
    <property type="entry name" value="ZINC FINGER, RING/FYVE/PHD-TYPE"/>
    <property type="match status" value="1"/>
</dbReference>
<dbReference type="GO" id="GO:0000209">
    <property type="term" value="P:protein polyubiquitination"/>
    <property type="evidence" value="ECO:0007669"/>
    <property type="project" value="TreeGrafter"/>
</dbReference>
<sequence length="384" mass="44594">MISRLDFIIAQEVKDEYLCNICYQLAINPVECQKCETLFCNSCSLDWKAKQNMCPNKCQEPYQLKQAHRMIRSEILKVKCYCKFSKFGCQEQLILDQLQQHLSQCKFIPVKCCQQCEWEGQADELNDHQEKCDFITHIICKQCKQKVLKQQKDIHNCFETLINLVTTLQLDINEVKQSSQIKINELEKKLEEQSHIYNSIIKQSQIVLESQQQQINNLSVIKPQESSQSIIINQKPPIKQNLQPKPIPIFRTCGKLGEVSKDKICRQKHLLRFWVTPGIEASKQTCSNCQKNQICRYVCETCSDYYCLICAPPENMCKGKSYPSFCPSGHKMETRKTTAYVCDVCGQHGSEMSYSKTLCCKDCDFDICQNCQEQMIKNRDCVIF</sequence>
<keyword evidence="1" id="KW-0479">Metal-binding</keyword>
<dbReference type="InterPro" id="IPR013010">
    <property type="entry name" value="Znf_SIAH"/>
</dbReference>
<reference evidence="7" key="1">
    <citation type="submission" date="2021-01" db="EMBL/GenBank/DDBJ databases">
        <authorList>
            <consortium name="Genoscope - CEA"/>
            <person name="William W."/>
        </authorList>
    </citation>
    <scope>NUCLEOTIDE SEQUENCE</scope>
</reference>
<gene>
    <name evidence="7" type="ORF">PSON_ATCC_30995.1.T0410126</name>
</gene>
<dbReference type="PROSITE" id="PS51081">
    <property type="entry name" value="ZF_SIAH"/>
    <property type="match status" value="1"/>
</dbReference>